<keyword evidence="1" id="KW-0812">Transmembrane</keyword>
<protein>
    <recommendedName>
        <fullName evidence="2">DUF7831 domain-containing protein</fullName>
    </recommendedName>
</protein>
<dbReference type="Pfam" id="PF25176">
    <property type="entry name" value="DUF7831"/>
    <property type="match status" value="1"/>
</dbReference>
<proteinExistence type="predicted"/>
<evidence type="ECO:0000313" key="3">
    <source>
        <dbReference type="EMBL" id="QKU34107.1"/>
    </source>
</evidence>
<dbReference type="InterPro" id="IPR057153">
    <property type="entry name" value="DUF7831"/>
</dbReference>
<evidence type="ECO:0000256" key="1">
    <source>
        <dbReference type="SAM" id="Phobius"/>
    </source>
</evidence>
<reference evidence="3" key="1">
    <citation type="submission" date="2017-06" db="EMBL/GenBank/DDBJ databases">
        <authorList>
            <person name="Assis F.L."/>
            <person name="Abrahao J.S."/>
            <person name="Silva L."/>
            <person name="Khalil J.B."/>
            <person name="Rodrigues R."/>
            <person name="Silva L.S."/>
            <person name="Boratto P."/>
            <person name="Andrade M."/>
            <person name="Kroon E.G."/>
            <person name="Ribeiro B."/>
            <person name="Bergier I."/>
            <person name="Seligmann H."/>
            <person name="Ghigo E."/>
            <person name="Colson P."/>
            <person name="Levasseur A."/>
            <person name="Raoult D."/>
            <person name="Scola B.L."/>
        </authorList>
    </citation>
    <scope>NUCLEOTIDE SEQUENCE</scope>
    <source>
        <strain evidence="3">Deep ocean</strain>
    </source>
</reference>
<name>A0A6N1NMG5_9VIRU</name>
<organism evidence="3">
    <name type="scientific">Tupanvirus deep ocean</name>
    <dbReference type="NCBI Taxonomy" id="2126984"/>
    <lineage>
        <taxon>Viruses</taxon>
        <taxon>Varidnaviria</taxon>
        <taxon>Bamfordvirae</taxon>
        <taxon>Nucleocytoviricota</taxon>
        <taxon>Megaviricetes</taxon>
        <taxon>Imitervirales</taxon>
        <taxon>Mimiviridae</taxon>
        <taxon>Megamimivirinae</taxon>
        <taxon>Tupanvirus</taxon>
        <taxon>Tupanvirus altamarinense</taxon>
    </lineage>
</organism>
<sequence>MLLGRDIQDDTFFNFFLIEKYIFYHIKYTVIYILNIISMSNKSKIVIFKGYWTVADVNKYPHALFIYGDNNIKKGKGGQAIIRDLPNTMGIPTKKSPSNHPDSFYNDYEYEDNIRRINNAVNDIIQKSQSYKYVVLPENGLGTGLAQLPKKAPKTYAYLVKLIEQLKQQI</sequence>
<keyword evidence="1" id="KW-1133">Transmembrane helix</keyword>
<reference evidence="3" key="2">
    <citation type="journal article" date="2018" name="Nat. Commun.">
        <title>Tailed giant Tupanvirus possesses the most complete translational apparatus of the known virosphere.</title>
        <authorList>
            <person name="Abrahao J."/>
            <person name="Silva L."/>
            <person name="Silva L.S."/>
            <person name="Khalil J.Y.B."/>
            <person name="Rodrigues R."/>
            <person name="Arantes T."/>
            <person name="Assis F."/>
            <person name="Boratto P."/>
            <person name="Andrade M."/>
            <person name="Kroon E.G."/>
            <person name="Ribeiro B."/>
            <person name="Bergier I."/>
            <person name="Seligmann H."/>
            <person name="Ghigo E."/>
            <person name="Colson P."/>
            <person name="Levasseur A."/>
            <person name="Kroemer G."/>
            <person name="Raoult D."/>
            <person name="La Scola B."/>
        </authorList>
    </citation>
    <scope>NUCLEOTIDE SEQUENCE [LARGE SCALE GENOMIC DNA]</scope>
    <source>
        <strain evidence="3">Deep ocean</strain>
    </source>
</reference>
<accession>A0A6N1NMG5</accession>
<dbReference type="KEGG" id="vg:80517413"/>
<feature type="domain" description="DUF7831" evidence="2">
    <location>
        <begin position="47"/>
        <end position="161"/>
    </location>
</feature>
<evidence type="ECO:0000259" key="2">
    <source>
        <dbReference type="Pfam" id="PF25176"/>
    </source>
</evidence>
<dbReference type="RefSeq" id="YP_010780722.1">
    <property type="nucleotide sequence ID" value="NC_075038.1"/>
</dbReference>
<dbReference type="EMBL" id="MF405918">
    <property type="protein sequence ID" value="QKU34107.1"/>
    <property type="molecule type" value="Genomic_DNA"/>
</dbReference>
<dbReference type="GeneID" id="80517413"/>
<feature type="transmembrane region" description="Helical" evidence="1">
    <location>
        <begin position="12"/>
        <end position="34"/>
    </location>
</feature>
<keyword evidence="1" id="KW-0472">Membrane</keyword>